<name>A0ABT2BZX9_9BURK</name>
<feature type="signal peptide" evidence="1">
    <location>
        <begin position="1"/>
        <end position="23"/>
    </location>
</feature>
<evidence type="ECO:0000256" key="1">
    <source>
        <dbReference type="SAM" id="SignalP"/>
    </source>
</evidence>
<reference evidence="2" key="1">
    <citation type="submission" date="2022-08" db="EMBL/GenBank/DDBJ databases">
        <title>Reclassification of Massilia species as members of the genera Telluria, Duganella, Pseudoduganella, Mokoshia gen. nov. and Zemynaea gen. nov. using orthogonal and non-orthogonal genome-based approaches.</title>
        <authorList>
            <person name="Bowman J.P."/>
        </authorList>
    </citation>
    <scope>NUCLEOTIDE SEQUENCE</scope>
    <source>
        <strain evidence="2">LMG 11547</strain>
    </source>
</reference>
<evidence type="ECO:0000313" key="2">
    <source>
        <dbReference type="EMBL" id="MCS0629959.1"/>
    </source>
</evidence>
<evidence type="ECO:0000313" key="3">
    <source>
        <dbReference type="Proteomes" id="UP001165263"/>
    </source>
</evidence>
<dbReference type="EMBL" id="JANUHC010000003">
    <property type="protein sequence ID" value="MCS0629959.1"/>
    <property type="molecule type" value="Genomic_DNA"/>
</dbReference>
<protein>
    <submittedName>
        <fullName evidence="2">PEP-CTERM sorting domain-containing protein</fullName>
    </submittedName>
</protein>
<dbReference type="Proteomes" id="UP001165263">
    <property type="component" value="Unassembled WGS sequence"/>
</dbReference>
<sequence length="196" mass="19751">MKTTLIGAFALAAALALPQLSQAAILTATSGTNAVTDYSGAGLAAFDLDLATFTPTTFSFVLEAGDLAGPLAFNALVRNLAGTALDEFSFSLNGIAFFAAGSVTPAFGTVGSTTSGAHTANVVFSAPEWAEFQFGNALGMPGATDWLLDTRGLRAGDTFTVTAATAAAAEVPEPSSALLAMTALLGMAAAYKRKRG</sequence>
<dbReference type="RefSeq" id="WP_259449051.1">
    <property type="nucleotide sequence ID" value="NZ_CP119520.1"/>
</dbReference>
<comment type="caution">
    <text evidence="2">The sequence shown here is derived from an EMBL/GenBank/DDBJ whole genome shotgun (WGS) entry which is preliminary data.</text>
</comment>
<proteinExistence type="predicted"/>
<accession>A0ABT2BZX9</accession>
<keyword evidence="1" id="KW-0732">Signal</keyword>
<organism evidence="2 3">
    <name type="scientific">Telluria mixta</name>
    <dbReference type="NCBI Taxonomy" id="34071"/>
    <lineage>
        <taxon>Bacteria</taxon>
        <taxon>Pseudomonadati</taxon>
        <taxon>Pseudomonadota</taxon>
        <taxon>Betaproteobacteria</taxon>
        <taxon>Burkholderiales</taxon>
        <taxon>Oxalobacteraceae</taxon>
        <taxon>Telluria group</taxon>
        <taxon>Telluria</taxon>
    </lineage>
</organism>
<gene>
    <name evidence="2" type="ORF">NX786_11510</name>
</gene>
<keyword evidence="3" id="KW-1185">Reference proteome</keyword>
<feature type="chain" id="PRO_5047018585" evidence="1">
    <location>
        <begin position="24"/>
        <end position="196"/>
    </location>
</feature>